<dbReference type="AlphaFoldDB" id="A0A7X9FQ01"/>
<organism evidence="1 2">
    <name type="scientific">SAR324 cluster bacterium</name>
    <dbReference type="NCBI Taxonomy" id="2024889"/>
    <lineage>
        <taxon>Bacteria</taxon>
        <taxon>Deltaproteobacteria</taxon>
        <taxon>SAR324 cluster</taxon>
    </lineage>
</organism>
<proteinExistence type="predicted"/>
<gene>
    <name evidence="1" type="ORF">GYA55_02735</name>
</gene>
<accession>A0A7X9FQ01</accession>
<sequence>MKYKRWGEVGISLIEMTLLLSLITLASLPALIKFAEAVQCRSCVNTAFMVKRGFVEEGHDPEVENNYDLWLSTCIKRNDFRNYVCNSSKNWSDPP</sequence>
<evidence type="ECO:0000313" key="2">
    <source>
        <dbReference type="Proteomes" id="UP000524246"/>
    </source>
</evidence>
<reference evidence="1 2" key="1">
    <citation type="journal article" date="2020" name="Biotechnol. Biofuels">
        <title>New insights from the biogas microbiome by comprehensive genome-resolved metagenomics of nearly 1600 species originating from multiple anaerobic digesters.</title>
        <authorList>
            <person name="Campanaro S."/>
            <person name="Treu L."/>
            <person name="Rodriguez-R L.M."/>
            <person name="Kovalovszki A."/>
            <person name="Ziels R.M."/>
            <person name="Maus I."/>
            <person name="Zhu X."/>
            <person name="Kougias P.G."/>
            <person name="Basile A."/>
            <person name="Luo G."/>
            <person name="Schluter A."/>
            <person name="Konstantinidis K.T."/>
            <person name="Angelidaki I."/>
        </authorList>
    </citation>
    <scope>NUCLEOTIDE SEQUENCE [LARGE SCALE GENOMIC DNA]</scope>
    <source>
        <strain evidence="1">AS27yjCOA_65</strain>
    </source>
</reference>
<name>A0A7X9FQ01_9DELT</name>
<comment type="caution">
    <text evidence="1">The sequence shown here is derived from an EMBL/GenBank/DDBJ whole genome shotgun (WGS) entry which is preliminary data.</text>
</comment>
<evidence type="ECO:0000313" key="1">
    <source>
        <dbReference type="EMBL" id="NMC62062.1"/>
    </source>
</evidence>
<dbReference type="EMBL" id="JAAZON010000107">
    <property type="protein sequence ID" value="NMC62062.1"/>
    <property type="molecule type" value="Genomic_DNA"/>
</dbReference>
<protein>
    <submittedName>
        <fullName evidence="1">Uncharacterized protein</fullName>
    </submittedName>
</protein>
<dbReference type="Proteomes" id="UP000524246">
    <property type="component" value="Unassembled WGS sequence"/>
</dbReference>